<sequence>MEEIKHAHVAEIGTGTKVLFHHGFPQIWYTWSYQMIAVAKAGSRAAAYDFRGYGLSEQPAEPEKGGFLDLVEDTIYCPS</sequence>
<dbReference type="PANTHER" id="PTHR43329">
    <property type="entry name" value="EPOXIDE HYDROLASE"/>
    <property type="match status" value="1"/>
</dbReference>
<dbReference type="InterPro" id="IPR000073">
    <property type="entry name" value="AB_hydrolase_1"/>
</dbReference>
<dbReference type="GO" id="GO:0016787">
    <property type="term" value="F:hydrolase activity"/>
    <property type="evidence" value="ECO:0007669"/>
    <property type="project" value="UniProtKB-KW"/>
</dbReference>
<dbReference type="Gene3D" id="3.40.50.1820">
    <property type="entry name" value="alpha/beta hydrolase"/>
    <property type="match status" value="1"/>
</dbReference>
<dbReference type="Proteomes" id="UP001314170">
    <property type="component" value="Unassembled WGS sequence"/>
</dbReference>
<evidence type="ECO:0000256" key="2">
    <source>
        <dbReference type="ARBA" id="ARBA00038334"/>
    </source>
</evidence>
<reference evidence="4 5" key="1">
    <citation type="submission" date="2024-01" db="EMBL/GenBank/DDBJ databases">
        <authorList>
            <person name="Waweru B."/>
        </authorList>
    </citation>
    <scope>NUCLEOTIDE SEQUENCE [LARGE SCALE GENOMIC DNA]</scope>
</reference>
<dbReference type="Pfam" id="PF00561">
    <property type="entry name" value="Abhydrolase_1"/>
    <property type="match status" value="1"/>
</dbReference>
<name>A0AAV1SEL2_9ROSI</name>
<proteinExistence type="inferred from homology"/>
<keyword evidence="1" id="KW-0378">Hydrolase</keyword>
<dbReference type="InterPro" id="IPR000639">
    <property type="entry name" value="Epox_hydrolase-like"/>
</dbReference>
<keyword evidence="5" id="KW-1185">Reference proteome</keyword>
<dbReference type="EMBL" id="CAWUPB010001178">
    <property type="protein sequence ID" value="CAK7349844.1"/>
    <property type="molecule type" value="Genomic_DNA"/>
</dbReference>
<evidence type="ECO:0000313" key="4">
    <source>
        <dbReference type="EMBL" id="CAK7349844.1"/>
    </source>
</evidence>
<evidence type="ECO:0000259" key="3">
    <source>
        <dbReference type="Pfam" id="PF00561"/>
    </source>
</evidence>
<dbReference type="PRINTS" id="PR00412">
    <property type="entry name" value="EPOXHYDRLASE"/>
</dbReference>
<dbReference type="AlphaFoldDB" id="A0AAV1SEL2"/>
<evidence type="ECO:0000256" key="1">
    <source>
        <dbReference type="ARBA" id="ARBA00022801"/>
    </source>
</evidence>
<organism evidence="4 5">
    <name type="scientific">Dovyalis caffra</name>
    <dbReference type="NCBI Taxonomy" id="77055"/>
    <lineage>
        <taxon>Eukaryota</taxon>
        <taxon>Viridiplantae</taxon>
        <taxon>Streptophyta</taxon>
        <taxon>Embryophyta</taxon>
        <taxon>Tracheophyta</taxon>
        <taxon>Spermatophyta</taxon>
        <taxon>Magnoliopsida</taxon>
        <taxon>eudicotyledons</taxon>
        <taxon>Gunneridae</taxon>
        <taxon>Pentapetalae</taxon>
        <taxon>rosids</taxon>
        <taxon>fabids</taxon>
        <taxon>Malpighiales</taxon>
        <taxon>Salicaceae</taxon>
        <taxon>Flacourtieae</taxon>
        <taxon>Dovyalis</taxon>
    </lineage>
</organism>
<comment type="caution">
    <text evidence="4">The sequence shown here is derived from an EMBL/GenBank/DDBJ whole genome shotgun (WGS) entry which is preliminary data.</text>
</comment>
<dbReference type="SUPFAM" id="SSF53474">
    <property type="entry name" value="alpha/beta-Hydrolases"/>
    <property type="match status" value="1"/>
</dbReference>
<accession>A0AAV1SEL2</accession>
<evidence type="ECO:0000313" key="5">
    <source>
        <dbReference type="Proteomes" id="UP001314170"/>
    </source>
</evidence>
<feature type="domain" description="AB hydrolase-1" evidence="3">
    <location>
        <begin position="18"/>
        <end position="73"/>
    </location>
</feature>
<protein>
    <recommendedName>
        <fullName evidence="3">AB hydrolase-1 domain-containing protein</fullName>
    </recommendedName>
</protein>
<gene>
    <name evidence="4" type="ORF">DCAF_LOCUS22566</name>
</gene>
<dbReference type="InterPro" id="IPR029058">
    <property type="entry name" value="AB_hydrolase_fold"/>
</dbReference>
<comment type="similarity">
    <text evidence="2">Belongs to the AB hydrolase superfamily. Epoxide hydrolase family.</text>
</comment>